<evidence type="ECO:0000256" key="1">
    <source>
        <dbReference type="ARBA" id="ARBA00004604"/>
    </source>
</evidence>
<sequence>MTLSGLRPSGRKDRSESSKHKVEKKHEKKREKKLQFHAKVKDAAVTLGAKKTIKKNKKKRLNRQKKMKAYDLSALAEFLPDLSASQHPDATNAKLSRRSRKKLLQRESTQLKAVLNNPTFQMDPVSAIHNHLKLTQPPSEVDVNKEKKPKRPGNSKKKLKAKKKGAIETSSNSPSYMDI</sequence>
<dbReference type="PANTHER" id="PTHR31109">
    <property type="entry name" value="PROTEIN FAM207A"/>
    <property type="match status" value="1"/>
</dbReference>
<gene>
    <name evidence="5" type="ORF">M6B38_228215</name>
</gene>
<evidence type="ECO:0008006" key="7">
    <source>
        <dbReference type="Google" id="ProtNLM"/>
    </source>
</evidence>
<reference evidence="5" key="1">
    <citation type="journal article" date="2023" name="GigaByte">
        <title>Genome assembly of the bearded iris, Iris pallida Lam.</title>
        <authorList>
            <person name="Bruccoleri R.E."/>
            <person name="Oakeley E.J."/>
            <person name="Faust A.M.E."/>
            <person name="Altorfer M."/>
            <person name="Dessus-Babus S."/>
            <person name="Burckhardt D."/>
            <person name="Oertli M."/>
            <person name="Naumann U."/>
            <person name="Petersen F."/>
            <person name="Wong J."/>
        </authorList>
    </citation>
    <scope>NUCLEOTIDE SEQUENCE</scope>
    <source>
        <strain evidence="5">GSM-AAB239-AS_SAM_17_03QT</strain>
    </source>
</reference>
<feature type="region of interest" description="Disordered" evidence="4">
    <location>
        <begin position="134"/>
        <end position="179"/>
    </location>
</feature>
<feature type="compositionally biased region" description="Basic residues" evidence="4">
    <location>
        <begin position="21"/>
        <end position="38"/>
    </location>
</feature>
<organism evidence="5 6">
    <name type="scientific">Iris pallida</name>
    <name type="common">Sweet iris</name>
    <dbReference type="NCBI Taxonomy" id="29817"/>
    <lineage>
        <taxon>Eukaryota</taxon>
        <taxon>Viridiplantae</taxon>
        <taxon>Streptophyta</taxon>
        <taxon>Embryophyta</taxon>
        <taxon>Tracheophyta</taxon>
        <taxon>Spermatophyta</taxon>
        <taxon>Magnoliopsida</taxon>
        <taxon>Liliopsida</taxon>
        <taxon>Asparagales</taxon>
        <taxon>Iridaceae</taxon>
        <taxon>Iridoideae</taxon>
        <taxon>Irideae</taxon>
        <taxon>Iris</taxon>
    </lineage>
</organism>
<comment type="caution">
    <text evidence="5">The sequence shown here is derived from an EMBL/GenBank/DDBJ whole genome shotgun (WGS) entry which is preliminary data.</text>
</comment>
<protein>
    <recommendedName>
        <fullName evidence="7">Ribosome biogenesis protein slx9-like</fullName>
    </recommendedName>
</protein>
<evidence type="ECO:0000313" key="5">
    <source>
        <dbReference type="EMBL" id="KAJ6794877.1"/>
    </source>
</evidence>
<proteinExistence type="inferred from homology"/>
<evidence type="ECO:0000313" key="6">
    <source>
        <dbReference type="Proteomes" id="UP001140949"/>
    </source>
</evidence>
<evidence type="ECO:0000256" key="4">
    <source>
        <dbReference type="SAM" id="MobiDB-lite"/>
    </source>
</evidence>
<name>A0AAX6DST6_IRIPA</name>
<feature type="compositionally biased region" description="Basic and acidic residues" evidence="4">
    <location>
        <begin position="10"/>
        <end position="20"/>
    </location>
</feature>
<keyword evidence="6" id="KW-1185">Reference proteome</keyword>
<dbReference type="GO" id="GO:0005730">
    <property type="term" value="C:nucleolus"/>
    <property type="evidence" value="ECO:0007669"/>
    <property type="project" value="UniProtKB-SubCell"/>
</dbReference>
<dbReference type="Pfam" id="PF15341">
    <property type="entry name" value="SLX9"/>
    <property type="match status" value="1"/>
</dbReference>
<dbReference type="Proteomes" id="UP001140949">
    <property type="component" value="Unassembled WGS sequence"/>
</dbReference>
<dbReference type="GO" id="GO:0030686">
    <property type="term" value="C:90S preribosome"/>
    <property type="evidence" value="ECO:0007669"/>
    <property type="project" value="InterPro"/>
</dbReference>
<comment type="subcellular location">
    <subcellularLocation>
        <location evidence="1">Nucleus</location>
        <location evidence="1">Nucleolus</location>
    </subcellularLocation>
</comment>
<dbReference type="PANTHER" id="PTHR31109:SF2">
    <property type="entry name" value="RIBOSOME BIOGENESIS PROTEIN SLX9 HOMOLOG"/>
    <property type="match status" value="1"/>
</dbReference>
<evidence type="ECO:0000256" key="3">
    <source>
        <dbReference type="ARBA" id="ARBA00023242"/>
    </source>
</evidence>
<keyword evidence="3" id="KW-0539">Nucleus</keyword>
<reference evidence="5" key="2">
    <citation type="submission" date="2023-04" db="EMBL/GenBank/DDBJ databases">
        <authorList>
            <person name="Bruccoleri R.E."/>
            <person name="Oakeley E.J."/>
            <person name="Faust A.-M."/>
            <person name="Dessus-Babus S."/>
            <person name="Altorfer M."/>
            <person name="Burckhardt D."/>
            <person name="Oertli M."/>
            <person name="Naumann U."/>
            <person name="Petersen F."/>
            <person name="Wong J."/>
        </authorList>
    </citation>
    <scope>NUCLEOTIDE SEQUENCE</scope>
    <source>
        <strain evidence="5">GSM-AAB239-AS_SAM_17_03QT</strain>
        <tissue evidence="5">Leaf</tissue>
    </source>
</reference>
<feature type="compositionally biased region" description="Polar residues" evidence="4">
    <location>
        <begin position="168"/>
        <end position="179"/>
    </location>
</feature>
<feature type="compositionally biased region" description="Basic residues" evidence="4">
    <location>
        <begin position="147"/>
        <end position="164"/>
    </location>
</feature>
<evidence type="ECO:0000256" key="2">
    <source>
        <dbReference type="ARBA" id="ARBA00011022"/>
    </source>
</evidence>
<dbReference type="InterPro" id="IPR028160">
    <property type="entry name" value="Slx9-like"/>
</dbReference>
<accession>A0AAX6DST6</accession>
<feature type="region of interest" description="Disordered" evidence="4">
    <location>
        <begin position="1"/>
        <end position="39"/>
    </location>
</feature>
<dbReference type="GO" id="GO:0030688">
    <property type="term" value="C:preribosome, small subunit precursor"/>
    <property type="evidence" value="ECO:0007669"/>
    <property type="project" value="InterPro"/>
</dbReference>
<dbReference type="GO" id="GO:0000462">
    <property type="term" value="P:maturation of SSU-rRNA from tricistronic rRNA transcript (SSU-rRNA, 5.8S rRNA, LSU-rRNA)"/>
    <property type="evidence" value="ECO:0007669"/>
    <property type="project" value="InterPro"/>
</dbReference>
<dbReference type="AlphaFoldDB" id="A0AAX6DST6"/>
<dbReference type="EMBL" id="JANAVB010042020">
    <property type="protein sequence ID" value="KAJ6794877.1"/>
    <property type="molecule type" value="Genomic_DNA"/>
</dbReference>
<feature type="region of interest" description="Disordered" evidence="4">
    <location>
        <begin position="82"/>
        <end position="104"/>
    </location>
</feature>
<comment type="similarity">
    <text evidence="2">Belongs to the SLX9 family.</text>
</comment>